<comment type="similarity">
    <text evidence="1">Belongs to the UPF0065 (bug) family.</text>
</comment>
<feature type="signal peptide" evidence="2">
    <location>
        <begin position="1"/>
        <end position="22"/>
    </location>
</feature>
<feature type="chain" id="PRO_5015532318" description="Tripartite tricarboxylate transporter substrate binding protein" evidence="2">
    <location>
        <begin position="23"/>
        <end position="322"/>
    </location>
</feature>
<evidence type="ECO:0000256" key="1">
    <source>
        <dbReference type="ARBA" id="ARBA00006987"/>
    </source>
</evidence>
<protein>
    <recommendedName>
        <fullName evidence="5">Tripartite tricarboxylate transporter substrate binding protein</fullName>
    </recommendedName>
</protein>
<dbReference type="Pfam" id="PF03401">
    <property type="entry name" value="TctC"/>
    <property type="match status" value="1"/>
</dbReference>
<dbReference type="AlphaFoldDB" id="A0A2U3PUI3"/>
<dbReference type="EMBL" id="LS398110">
    <property type="protein sequence ID" value="SPP92820.1"/>
    <property type="molecule type" value="Genomic_DNA"/>
</dbReference>
<dbReference type="PANTHER" id="PTHR42928">
    <property type="entry name" value="TRICARBOXYLATE-BINDING PROTEIN"/>
    <property type="match status" value="1"/>
</dbReference>
<dbReference type="KEGG" id="bvz:BRAD3257_1701"/>
<evidence type="ECO:0000256" key="2">
    <source>
        <dbReference type="SAM" id="SignalP"/>
    </source>
</evidence>
<evidence type="ECO:0000313" key="3">
    <source>
        <dbReference type="EMBL" id="SPP92820.1"/>
    </source>
</evidence>
<evidence type="ECO:0000313" key="4">
    <source>
        <dbReference type="Proteomes" id="UP000246085"/>
    </source>
</evidence>
<dbReference type="PANTHER" id="PTHR42928:SF5">
    <property type="entry name" value="BLR1237 PROTEIN"/>
    <property type="match status" value="1"/>
</dbReference>
<name>A0A2U3PUI3_9BRAD</name>
<dbReference type="Proteomes" id="UP000246085">
    <property type="component" value="Chromosome BRAD3257"/>
</dbReference>
<dbReference type="SUPFAM" id="SSF53850">
    <property type="entry name" value="Periplasmic binding protein-like II"/>
    <property type="match status" value="1"/>
</dbReference>
<evidence type="ECO:0008006" key="5">
    <source>
        <dbReference type="Google" id="ProtNLM"/>
    </source>
</evidence>
<dbReference type="InterPro" id="IPR042100">
    <property type="entry name" value="Bug_dom1"/>
</dbReference>
<dbReference type="Gene3D" id="3.40.190.10">
    <property type="entry name" value="Periplasmic binding protein-like II"/>
    <property type="match status" value="1"/>
</dbReference>
<sequence length="322" mass="33648">MKGVGLLLLALALAVEVSGARAESFPSRTVRLLVPNPAGGSNDAAARLLAEALSETWQQAVVVENRPGGGGNVGTQAAAAAPADGYTYLVSSPGPIVINPSLYKTLPFNPEKDFRPIALLATVPIVLIVNPKLQATTLADLMSSAKKSEALNYASSGIGSTHHLSAELFKRMTGLKLGHVPYRGAAPAMNDLIAGHIPILFDNLPTVIPQVQAGTVRALAIASPKRSHSLPDVPTFEEAGLTGFEASSWFGVFAPAGTPTEIIAKVTADIERVTSSPSFRKSLEMTGADVGNVFGEEFGRFLKKEAEKWGGVIESSGIALIE</sequence>
<organism evidence="3 4">
    <name type="scientific">Bradyrhizobium vignae</name>
    <dbReference type="NCBI Taxonomy" id="1549949"/>
    <lineage>
        <taxon>Bacteria</taxon>
        <taxon>Pseudomonadati</taxon>
        <taxon>Pseudomonadota</taxon>
        <taxon>Alphaproteobacteria</taxon>
        <taxon>Hyphomicrobiales</taxon>
        <taxon>Nitrobacteraceae</taxon>
        <taxon>Bradyrhizobium</taxon>
    </lineage>
</organism>
<accession>A0A2U3PUI3</accession>
<reference evidence="3 4" key="1">
    <citation type="submission" date="2018-03" db="EMBL/GenBank/DDBJ databases">
        <authorList>
            <person name="Gully D."/>
        </authorList>
    </citation>
    <scope>NUCLEOTIDE SEQUENCE [LARGE SCALE GENOMIC DNA]</scope>
    <source>
        <strain evidence="3">ORS3257</strain>
    </source>
</reference>
<dbReference type="PIRSF" id="PIRSF017082">
    <property type="entry name" value="YflP"/>
    <property type="match status" value="1"/>
</dbReference>
<dbReference type="InterPro" id="IPR005064">
    <property type="entry name" value="BUG"/>
</dbReference>
<proteinExistence type="inferred from homology"/>
<keyword evidence="2" id="KW-0732">Signal</keyword>
<gene>
    <name evidence="3" type="ORF">BRAD3257_1701</name>
</gene>
<dbReference type="Gene3D" id="3.40.190.150">
    <property type="entry name" value="Bordetella uptake gene, domain 1"/>
    <property type="match status" value="1"/>
</dbReference>
<dbReference type="CDD" id="cd13578">
    <property type="entry name" value="PBP2_Bug27"/>
    <property type="match status" value="1"/>
</dbReference>
<dbReference type="RefSeq" id="WP_122401357.1">
    <property type="nucleotide sequence ID" value="NZ_LS398110.1"/>
</dbReference>